<dbReference type="Gene3D" id="3.90.1800.10">
    <property type="entry name" value="RNA polymerase alpha subunit dimerisation domain"/>
    <property type="match status" value="1"/>
</dbReference>
<organism evidence="10">
    <name type="scientific">viral metagenome</name>
    <dbReference type="NCBI Taxonomy" id="1070528"/>
    <lineage>
        <taxon>unclassified sequences</taxon>
        <taxon>metagenomes</taxon>
        <taxon>organismal metagenomes</taxon>
    </lineage>
</organism>
<dbReference type="GO" id="GO:0003899">
    <property type="term" value="F:DNA-directed RNA polymerase activity"/>
    <property type="evidence" value="ECO:0007669"/>
    <property type="project" value="UniProtKB-EC"/>
</dbReference>
<accession>A0A6C0AKC9</accession>
<dbReference type="InterPro" id="IPR007645">
    <property type="entry name" value="RNA_pol_Rpb2_3"/>
</dbReference>
<protein>
    <recommendedName>
        <fullName evidence="2">DNA-directed RNA polymerase</fullName>
        <ecNumber evidence="2">2.7.7.6</ecNumber>
    </recommendedName>
</protein>
<dbReference type="Pfam" id="PF04566">
    <property type="entry name" value="RNA_pol_Rpb2_4"/>
    <property type="match status" value="1"/>
</dbReference>
<evidence type="ECO:0000256" key="5">
    <source>
        <dbReference type="ARBA" id="ARBA00022695"/>
    </source>
</evidence>
<dbReference type="InterPro" id="IPR007120">
    <property type="entry name" value="DNA-dir_RNAP_su2_dom"/>
</dbReference>
<dbReference type="Gene3D" id="2.40.50.150">
    <property type="match status" value="1"/>
</dbReference>
<name>A0A6C0AKC9_9ZZZZ</name>
<dbReference type="InterPro" id="IPR014724">
    <property type="entry name" value="RNA_pol_RPB2_OB-fold"/>
</dbReference>
<evidence type="ECO:0000256" key="4">
    <source>
        <dbReference type="ARBA" id="ARBA00022679"/>
    </source>
</evidence>
<dbReference type="InterPro" id="IPR007641">
    <property type="entry name" value="RNA_pol_Rpb2_7"/>
</dbReference>
<evidence type="ECO:0000256" key="3">
    <source>
        <dbReference type="ARBA" id="ARBA00022478"/>
    </source>
</evidence>
<dbReference type="Pfam" id="PF00562">
    <property type="entry name" value="RNA_pol_Rpb2_6"/>
    <property type="match status" value="1"/>
</dbReference>
<evidence type="ECO:0000256" key="8">
    <source>
        <dbReference type="ARBA" id="ARBA00023163"/>
    </source>
</evidence>
<dbReference type="InterPro" id="IPR037034">
    <property type="entry name" value="RNA_pol_Rpb2_2_sf"/>
</dbReference>
<dbReference type="InterPro" id="IPR030374">
    <property type="entry name" value="PABS"/>
</dbReference>
<reference evidence="10" key="1">
    <citation type="journal article" date="2020" name="Nature">
        <title>Giant virus diversity and host interactions through global metagenomics.</title>
        <authorList>
            <person name="Schulz F."/>
            <person name="Roux S."/>
            <person name="Paez-Espino D."/>
            <person name="Jungbluth S."/>
            <person name="Walsh D.A."/>
            <person name="Denef V.J."/>
            <person name="McMahon K.D."/>
            <person name="Konstantinidis K.T."/>
            <person name="Eloe-Fadrosh E.A."/>
            <person name="Kyrpides N.C."/>
            <person name="Woyke T."/>
        </authorList>
    </citation>
    <scope>NUCLEOTIDE SEQUENCE</scope>
    <source>
        <strain evidence="10">GVMAG-S-1035375-24</strain>
    </source>
</reference>
<feature type="domain" description="PABS" evidence="9">
    <location>
        <begin position="1"/>
        <end position="43"/>
    </location>
</feature>
<dbReference type="GO" id="GO:0046872">
    <property type="term" value="F:metal ion binding"/>
    <property type="evidence" value="ECO:0007669"/>
    <property type="project" value="UniProtKB-KW"/>
</dbReference>
<keyword evidence="8" id="KW-0804">Transcription</keyword>
<dbReference type="PANTHER" id="PTHR20856">
    <property type="entry name" value="DNA-DIRECTED RNA POLYMERASE I SUBUNIT 2"/>
    <property type="match status" value="1"/>
</dbReference>
<dbReference type="GO" id="GO:0032549">
    <property type="term" value="F:ribonucleoside binding"/>
    <property type="evidence" value="ECO:0007669"/>
    <property type="project" value="InterPro"/>
</dbReference>
<dbReference type="EC" id="2.7.7.6" evidence="2"/>
<comment type="similarity">
    <text evidence="1">Belongs to the RNA polymerase beta chain family.</text>
</comment>
<keyword evidence="3" id="KW-0240">DNA-directed RNA polymerase</keyword>
<dbReference type="Gene3D" id="3.90.1110.10">
    <property type="entry name" value="RNA polymerase Rpb2, domain 2"/>
    <property type="match status" value="1"/>
</dbReference>
<dbReference type="Pfam" id="PF04560">
    <property type="entry name" value="RNA_pol_Rpb2_7"/>
    <property type="match status" value="1"/>
</dbReference>
<evidence type="ECO:0000313" key="10">
    <source>
        <dbReference type="EMBL" id="QHS79900.1"/>
    </source>
</evidence>
<dbReference type="InterPro" id="IPR007642">
    <property type="entry name" value="RNA_pol_Rpb2_2"/>
</dbReference>
<dbReference type="Pfam" id="PF04565">
    <property type="entry name" value="RNA_pol_Rpb2_3"/>
    <property type="match status" value="1"/>
</dbReference>
<dbReference type="EMBL" id="MN740664">
    <property type="protein sequence ID" value="QHS79900.1"/>
    <property type="molecule type" value="Genomic_DNA"/>
</dbReference>
<dbReference type="GO" id="GO:0000428">
    <property type="term" value="C:DNA-directed RNA polymerase complex"/>
    <property type="evidence" value="ECO:0007669"/>
    <property type="project" value="UniProtKB-KW"/>
</dbReference>
<dbReference type="SUPFAM" id="SSF64484">
    <property type="entry name" value="beta and beta-prime subunits of DNA dependent RNA-polymerase"/>
    <property type="match status" value="2"/>
</dbReference>
<dbReference type="GO" id="GO:0003677">
    <property type="term" value="F:DNA binding"/>
    <property type="evidence" value="ECO:0007669"/>
    <property type="project" value="InterPro"/>
</dbReference>
<evidence type="ECO:0000256" key="1">
    <source>
        <dbReference type="ARBA" id="ARBA00006835"/>
    </source>
</evidence>
<dbReference type="InterPro" id="IPR015712">
    <property type="entry name" value="DNA-dir_RNA_pol_su2"/>
</dbReference>
<dbReference type="InterPro" id="IPR037033">
    <property type="entry name" value="DNA-dir_RNAP_su2_hyb_sf"/>
</dbReference>
<dbReference type="AlphaFoldDB" id="A0A6C0AKC9"/>
<evidence type="ECO:0000256" key="7">
    <source>
        <dbReference type="ARBA" id="ARBA00022833"/>
    </source>
</evidence>
<dbReference type="CDD" id="cd00653">
    <property type="entry name" value="RNA_pol_B_RPB2"/>
    <property type="match status" value="1"/>
</dbReference>
<dbReference type="Gene3D" id="2.40.270.10">
    <property type="entry name" value="DNA-directed RNA polymerase, subunit 2, domain 6"/>
    <property type="match status" value="1"/>
</dbReference>
<evidence type="ECO:0000256" key="2">
    <source>
        <dbReference type="ARBA" id="ARBA00012418"/>
    </source>
</evidence>
<keyword evidence="7" id="KW-0862">Zinc</keyword>
<dbReference type="GO" id="GO:0006351">
    <property type="term" value="P:DNA-templated transcription"/>
    <property type="evidence" value="ECO:0007669"/>
    <property type="project" value="InterPro"/>
</dbReference>
<dbReference type="Gene3D" id="3.90.1070.20">
    <property type="match status" value="1"/>
</dbReference>
<dbReference type="Pfam" id="PF04563">
    <property type="entry name" value="RNA_pol_Rpb2_1"/>
    <property type="match status" value="1"/>
</dbReference>
<dbReference type="InterPro" id="IPR007644">
    <property type="entry name" value="RNA_pol_bsu_protrusion"/>
</dbReference>
<evidence type="ECO:0000259" key="9">
    <source>
        <dbReference type="PROSITE" id="PS51006"/>
    </source>
</evidence>
<keyword evidence="4" id="KW-0808">Transferase</keyword>
<dbReference type="Gene3D" id="3.90.1100.10">
    <property type="match status" value="1"/>
</dbReference>
<keyword evidence="6" id="KW-0479">Metal-binding</keyword>
<dbReference type="Pfam" id="PF04561">
    <property type="entry name" value="RNA_pol_Rpb2_2"/>
    <property type="match status" value="1"/>
</dbReference>
<proteinExistence type="inferred from homology"/>
<keyword evidence="5" id="KW-0548">Nucleotidyltransferase</keyword>
<dbReference type="InterPro" id="IPR007646">
    <property type="entry name" value="RNA_pol_Rpb2_4"/>
</dbReference>
<evidence type="ECO:0000256" key="6">
    <source>
        <dbReference type="ARBA" id="ARBA00022723"/>
    </source>
</evidence>
<dbReference type="PROSITE" id="PS51006">
    <property type="entry name" value="PABS_2"/>
    <property type="match status" value="1"/>
</dbReference>
<sequence length="1147" mass="129598">MDVPQHILRSLFRDTSFPLIQHHVDSYNATLESSIPNFIRASNPHELELPEGRYIRVFIGGRDASKLKWTSPVDEIGNAVLPHACRLDDQTYSVSLTADLEIEYVMPGTANVIREFKDVLIGKLPLMLRSRMCYLTGMDGYEVGECKFELGGYFIIDGAEKVLLTQEKLGNNMMYSGKRKQAPSKDQIARASEKANPFDFAGGPAVETSTEFYTGIRSMSEDASRGPYSHFLVIPDRNSYEENPKLGGGPPNFGQHNRVASITLPGFAQPVPLISVFRALGCASDKDIYETVLFDVTESQRNVYDDLLTTLIMSHEKFLKRQASTDMNVLKMQTHTRSRAEVVRILHEMMFPHVEGSEDTGGLFRRKAYQLGLMLRGTMDVILGRRPPSDRDHFQYKRLETSGDLCFGEFRRIFRDLSKTMLLELDKKVNQFERANYAGANLVNVFQPETLGFFWKPYRMLNEFLKSFKGAWGGRDGIAQELSRMSYVGVASHLRRTNLAMDRTSNKPEPRRYHGSQFGLMCPVDSPDGRNIGYIKGLAVMAQISTAFPSATVRQLLAETKLVRPLEDIHPSTWNPKWTPVFLNSDLVGACTGNTMLLVEQLVNARRNGRLNRAVSIGWSAVNNLLRITSDSGRPIRPVYREGVTGEQMRATKAWADILTHLDYVDALESDCSRFSWTPFHPTLRSEIHMSFNLSALTNLTPFADHNPGTRNAFAIAQTKQTASWYHTNYTKRFDTIALMAVLPQKPLTQTWMYREMMGPGGCMGYGENAIVAITTYGGYNQEDSVMMNAASMKRGMFQTMYFHSYKMEEDMIDPATQLHTEITNVLSKESVKRKEDADYEQLDADGLVKVGTEVTGKTVLVGMIAPVVDVSGHVTGYRDVSVMPKRDQRGRVDAVYRFSTQDGLRGVKIRIVEERYPVLGDKMGSRHSQKGTVGMILPEEDMPFTARGLRPDIIFNPHAMPTRMTIGQWMESSYSRLALKQGAFIDATPCTTTDRVNTLRGILASQGFEPFGSEVLYNGMTGEQMEVDIFMGPTYYQRMKHMVEDKINYRATGPRKAMTHQPLEGRSDEGGMRVGEMERDALVAHGMSKFLTESFMERSDKTEVLYNKETRTLDTSRDHLEMPYAMFLYTRELESMHLTVQLKTNS</sequence>